<evidence type="ECO:0000256" key="3">
    <source>
        <dbReference type="ARBA" id="ARBA00022670"/>
    </source>
</evidence>
<reference evidence="9 10" key="1">
    <citation type="submission" date="2019-08" db="EMBL/GenBank/DDBJ databases">
        <title>Deep-cultivation of Planctomycetes and their phenomic and genomic characterization uncovers novel biology.</title>
        <authorList>
            <person name="Wiegand S."/>
            <person name="Jogler M."/>
            <person name="Boedeker C."/>
            <person name="Pinto D."/>
            <person name="Vollmers J."/>
            <person name="Rivas-Marin E."/>
            <person name="Kohn T."/>
            <person name="Peeters S.H."/>
            <person name="Heuer A."/>
            <person name="Rast P."/>
            <person name="Oberbeckmann S."/>
            <person name="Bunk B."/>
            <person name="Jeske O."/>
            <person name="Meyerdierks A."/>
            <person name="Storesund J.E."/>
            <person name="Kallscheuer N."/>
            <person name="Luecker S."/>
            <person name="Lage O.M."/>
            <person name="Pohl T."/>
            <person name="Merkel B.J."/>
            <person name="Hornburger P."/>
            <person name="Mueller R.-W."/>
            <person name="Bruemmer F."/>
            <person name="Labrenz M."/>
            <person name="Spormann A.M."/>
            <person name="Op den Camp H."/>
            <person name="Overmann J."/>
            <person name="Amann R."/>
            <person name="Jetten M.S.M."/>
            <person name="Mascher T."/>
            <person name="Medema M.H."/>
            <person name="Devos D.P."/>
            <person name="Kaster A.-K."/>
            <person name="Ovreas L."/>
            <person name="Rohde M."/>
            <person name="Galperin M.Y."/>
            <person name="Jogler C."/>
        </authorList>
    </citation>
    <scope>NUCLEOTIDE SEQUENCE [LARGE SCALE GENOMIC DNA]</scope>
    <source>
        <strain evidence="9 10">FC18</strain>
    </source>
</reference>
<keyword evidence="10" id="KW-1185">Reference proteome</keyword>
<dbReference type="AlphaFoldDB" id="A0A5B9P7S2"/>
<comment type="function">
    <text evidence="1 6">Removes the N-terminal methionine from nascent proteins. The N-terminal methionine is often cleaved when the second residue in the primary sequence is small and uncharged (Met-Ala-, Cys, Gly, Pro, Ser, Thr, or Val). Requires deformylation of the N(alpha)-formylated initiator methionine before it can be hydrolyzed.</text>
</comment>
<name>A0A5B9P7S2_9BACT</name>
<evidence type="ECO:0000313" key="10">
    <source>
        <dbReference type="Proteomes" id="UP000322214"/>
    </source>
</evidence>
<dbReference type="Gene3D" id="3.90.230.10">
    <property type="entry name" value="Creatinase/methionine aminopeptidase superfamily"/>
    <property type="match status" value="1"/>
</dbReference>
<dbReference type="PRINTS" id="PR00599">
    <property type="entry name" value="MAPEPTIDASE"/>
</dbReference>
<dbReference type="GO" id="GO:0005829">
    <property type="term" value="C:cytosol"/>
    <property type="evidence" value="ECO:0007669"/>
    <property type="project" value="TreeGrafter"/>
</dbReference>
<dbReference type="RefSeq" id="WP_075084744.1">
    <property type="nucleotide sequence ID" value="NZ_CP042912.1"/>
</dbReference>
<dbReference type="GO" id="GO:0006508">
    <property type="term" value="P:proteolysis"/>
    <property type="evidence" value="ECO:0007669"/>
    <property type="project" value="UniProtKB-KW"/>
</dbReference>
<dbReference type="NCBIfam" id="TIGR00500">
    <property type="entry name" value="met_pdase_I"/>
    <property type="match status" value="1"/>
</dbReference>
<evidence type="ECO:0000256" key="1">
    <source>
        <dbReference type="ARBA" id="ARBA00002521"/>
    </source>
</evidence>
<dbReference type="EMBL" id="CP042912">
    <property type="protein sequence ID" value="QEG20646.1"/>
    <property type="molecule type" value="Genomic_DNA"/>
</dbReference>
<evidence type="ECO:0000256" key="6">
    <source>
        <dbReference type="HAMAP-Rule" id="MF_01974"/>
    </source>
</evidence>
<feature type="domain" description="Peptidase M24" evidence="8">
    <location>
        <begin position="17"/>
        <end position="255"/>
    </location>
</feature>
<feature type="binding site" evidence="6">
    <location>
        <position position="114"/>
    </location>
    <ligand>
        <name>a divalent metal cation</name>
        <dbReference type="ChEBI" id="CHEBI:60240"/>
        <label>1</label>
    </ligand>
</feature>
<feature type="binding site" evidence="6">
    <location>
        <position position="248"/>
    </location>
    <ligand>
        <name>a divalent metal cation</name>
        <dbReference type="ChEBI" id="CHEBI:60240"/>
        <label>1</label>
    </ligand>
</feature>
<feature type="binding site" evidence="6">
    <location>
        <position position="182"/>
    </location>
    <ligand>
        <name>a divalent metal cation</name>
        <dbReference type="ChEBI" id="CHEBI:60240"/>
        <label>2</label>
        <note>catalytic</note>
    </ligand>
</feature>
<keyword evidence="3 6" id="KW-0645">Protease</keyword>
<evidence type="ECO:0000256" key="5">
    <source>
        <dbReference type="ARBA" id="ARBA00022801"/>
    </source>
</evidence>
<comment type="catalytic activity">
    <reaction evidence="6 7">
        <text>Release of N-terminal amino acids, preferentially methionine, from peptides and arylamides.</text>
        <dbReference type="EC" id="3.4.11.18"/>
    </reaction>
</comment>
<dbReference type="EC" id="3.4.11.18" evidence="6 7"/>
<keyword evidence="4 6" id="KW-0479">Metal-binding</keyword>
<dbReference type="SUPFAM" id="SSF55920">
    <property type="entry name" value="Creatinase/aminopeptidase"/>
    <property type="match status" value="1"/>
</dbReference>
<dbReference type="PANTHER" id="PTHR43330:SF27">
    <property type="entry name" value="METHIONINE AMINOPEPTIDASE"/>
    <property type="match status" value="1"/>
</dbReference>
<dbReference type="GO" id="GO:0046872">
    <property type="term" value="F:metal ion binding"/>
    <property type="evidence" value="ECO:0007669"/>
    <property type="project" value="UniProtKB-UniRule"/>
</dbReference>
<evidence type="ECO:0000256" key="7">
    <source>
        <dbReference type="RuleBase" id="RU003653"/>
    </source>
</evidence>
<dbReference type="InterPro" id="IPR036005">
    <property type="entry name" value="Creatinase/aminopeptidase-like"/>
</dbReference>
<dbReference type="HAMAP" id="MF_01974">
    <property type="entry name" value="MetAP_1"/>
    <property type="match status" value="1"/>
</dbReference>
<feature type="binding site" evidence="6">
    <location>
        <position position="248"/>
    </location>
    <ligand>
        <name>a divalent metal cation</name>
        <dbReference type="ChEBI" id="CHEBI:60240"/>
        <label>2</label>
        <note>catalytic</note>
    </ligand>
</feature>
<feature type="binding site" evidence="6">
    <location>
        <position position="103"/>
    </location>
    <ligand>
        <name>a divalent metal cation</name>
        <dbReference type="ChEBI" id="CHEBI:60240"/>
        <label>1</label>
    </ligand>
</feature>
<comment type="similarity">
    <text evidence="6">Belongs to the peptidase M24A family. Methionine aminopeptidase type 1 subfamily.</text>
</comment>
<dbReference type="STRING" id="980251.GCA_001642875_02319"/>
<evidence type="ECO:0000256" key="2">
    <source>
        <dbReference type="ARBA" id="ARBA00022438"/>
    </source>
</evidence>
<organism evidence="9 10">
    <name type="scientific">Mariniblastus fucicola</name>
    <dbReference type="NCBI Taxonomy" id="980251"/>
    <lineage>
        <taxon>Bacteria</taxon>
        <taxon>Pseudomonadati</taxon>
        <taxon>Planctomycetota</taxon>
        <taxon>Planctomycetia</taxon>
        <taxon>Pirellulales</taxon>
        <taxon>Pirellulaceae</taxon>
        <taxon>Mariniblastus</taxon>
    </lineage>
</organism>
<comment type="cofactor">
    <cofactor evidence="6">
        <name>Co(2+)</name>
        <dbReference type="ChEBI" id="CHEBI:48828"/>
    </cofactor>
    <cofactor evidence="6">
        <name>Zn(2+)</name>
        <dbReference type="ChEBI" id="CHEBI:29105"/>
    </cofactor>
    <cofactor evidence="6">
        <name>Mn(2+)</name>
        <dbReference type="ChEBI" id="CHEBI:29035"/>
    </cofactor>
    <cofactor evidence="6">
        <name>Fe(2+)</name>
        <dbReference type="ChEBI" id="CHEBI:29033"/>
    </cofactor>
    <text evidence="6">Binds 2 divalent metal cations per subunit. Has a high-affinity and a low affinity metal-binding site. The true nature of the physiological cofactor is under debate. The enzyme is active with cobalt, zinc, manganese or divalent iron ions. Most likely, methionine aminopeptidases function as mononuclear Fe(2+)-metalloproteases under physiological conditions, and the catalytically relevant metal-binding site has been assigned to the histidine-containing high-affinity site.</text>
</comment>
<dbReference type="CDD" id="cd01086">
    <property type="entry name" value="MetAP1"/>
    <property type="match status" value="1"/>
</dbReference>
<feature type="binding site" evidence="6">
    <location>
        <position position="189"/>
    </location>
    <ligand>
        <name>substrate</name>
    </ligand>
</feature>
<keyword evidence="5 6" id="KW-0378">Hydrolase</keyword>
<evidence type="ECO:0000313" key="9">
    <source>
        <dbReference type="EMBL" id="QEG20646.1"/>
    </source>
</evidence>
<dbReference type="Pfam" id="PF00557">
    <property type="entry name" value="Peptidase_M24"/>
    <property type="match status" value="1"/>
</dbReference>
<dbReference type="InterPro" id="IPR000994">
    <property type="entry name" value="Pept_M24"/>
</dbReference>
<dbReference type="KEGG" id="mff:MFFC18_04960"/>
<dbReference type="GO" id="GO:0070006">
    <property type="term" value="F:metalloaminopeptidase activity"/>
    <property type="evidence" value="ECO:0007669"/>
    <property type="project" value="UniProtKB-UniRule"/>
</dbReference>
<gene>
    <name evidence="9" type="primary">map_1</name>
    <name evidence="6" type="synonym">map</name>
    <name evidence="9" type="ORF">MFFC18_04960</name>
</gene>
<feature type="binding site" evidence="6">
    <location>
        <position position="86"/>
    </location>
    <ligand>
        <name>substrate</name>
    </ligand>
</feature>
<dbReference type="PROSITE" id="PS00680">
    <property type="entry name" value="MAP_1"/>
    <property type="match status" value="1"/>
</dbReference>
<dbReference type="OrthoDB" id="9802055at2"/>
<evidence type="ECO:0000256" key="4">
    <source>
        <dbReference type="ARBA" id="ARBA00022723"/>
    </source>
</evidence>
<dbReference type="InterPro" id="IPR001714">
    <property type="entry name" value="Pept_M24_MAP"/>
</dbReference>
<keyword evidence="2 6" id="KW-0031">Aminopeptidase</keyword>
<dbReference type="Proteomes" id="UP000322214">
    <property type="component" value="Chromosome"/>
</dbReference>
<proteinExistence type="inferred from homology"/>
<protein>
    <recommendedName>
        <fullName evidence="6 7">Methionine aminopeptidase</fullName>
        <shortName evidence="6">MAP</shortName>
        <shortName evidence="6">MetAP</shortName>
        <ecNumber evidence="6 7">3.4.11.18</ecNumber>
    </recommendedName>
    <alternativeName>
        <fullName evidence="6">Peptidase M</fullName>
    </alternativeName>
</protein>
<accession>A0A5B9P7S2</accession>
<dbReference type="GO" id="GO:0004239">
    <property type="term" value="F:initiator methionyl aminopeptidase activity"/>
    <property type="evidence" value="ECO:0007669"/>
    <property type="project" value="UniProtKB-UniRule"/>
</dbReference>
<sequence length="274" mass="30439">MIRRRPKIRLTEADRQQMRAACRFNAQLLDFVRPYVQPGIETQKIDQLVHEYTLDHGHTPACLGYPGEHSAYPKSSCISINDVICHGIPSSYELKPGDIVNVDLTTIVDGWHGDQSETFIIGEPDQVLDLARDVTQVAFDSLYAGIDALTPGCAVSVIGEAIVKLVQQRHPGFGVVEKYVGHGIGARFHQRPNIPHVPTRQSRQDRLYPGMCFTIEPMVNTGTARSQLDPHDGWTVRTLDGGLSAQFEHTILMTEDGPEILTLTEDGPQQGFKF</sequence>
<feature type="binding site" evidence="6">
    <location>
        <position position="216"/>
    </location>
    <ligand>
        <name>a divalent metal cation</name>
        <dbReference type="ChEBI" id="CHEBI:60240"/>
        <label>2</label>
        <note>catalytic</note>
    </ligand>
</feature>
<evidence type="ECO:0000259" key="8">
    <source>
        <dbReference type="Pfam" id="PF00557"/>
    </source>
</evidence>
<feature type="binding site" evidence="6">
    <location>
        <position position="114"/>
    </location>
    <ligand>
        <name>a divalent metal cation</name>
        <dbReference type="ChEBI" id="CHEBI:60240"/>
        <label>2</label>
        <note>catalytic</note>
    </ligand>
</feature>
<dbReference type="InterPro" id="IPR002467">
    <property type="entry name" value="Pept_M24A_MAP1"/>
</dbReference>
<dbReference type="PANTHER" id="PTHR43330">
    <property type="entry name" value="METHIONINE AMINOPEPTIDASE"/>
    <property type="match status" value="1"/>
</dbReference>
<comment type="subunit">
    <text evidence="6">Monomer.</text>
</comment>